<feature type="region of interest" description="Disordered" evidence="1">
    <location>
        <begin position="243"/>
        <end position="273"/>
    </location>
</feature>
<sequence>MRDLMPAHLKAAATPAVAAPAAPAHVPRLVDNAFSVSNRLIISADVEVLLENGPIKLEAPLAGVPLEGQWKVAVEYEGAGQSLTARIEHGAVPVGAFGSQVSVFIRIGWLDGGKVVNLKGSTVPSGPAPAPKPASPHSASTGWAITASSARLSEHPKERSSSHRRPITYRISVELNRDEATQRIPERLLAFSQDLDLLANPHDVRFVFSETDDELWARSDILARSSPYFAKILASESAEVVTVPSKRARTSKGKSPATAVDEDDADVEDSDDETDEIYFKEHPAMKQEPEDSPSPYKEIKICKTAFTTYRAVLAYLRTGHIAFAPLSSSFSSAAAPDSPSRRQLIEDAAARNGNHPYLVSPRSAFRLAHRLELDDLKTLCLSSMRENLTPDIAPHELFSDVSVAHASWRNTIVDFVVKHWIKVCATDAWKEVQEKVDADEIPGAAPIMMRLLLAKDGAMRRSKAESV</sequence>
<feature type="compositionally biased region" description="Acidic residues" evidence="1">
    <location>
        <begin position="260"/>
        <end position="273"/>
    </location>
</feature>
<accession>A0A061B413</accession>
<gene>
    <name evidence="3" type="ORF">RHTO0S_06e05798g</name>
</gene>
<dbReference type="PANTHER" id="PTHR24413">
    <property type="entry name" value="SPECKLE-TYPE POZ PROTEIN"/>
    <property type="match status" value="1"/>
</dbReference>
<evidence type="ECO:0000313" key="3">
    <source>
        <dbReference type="EMBL" id="CDR41763.1"/>
    </source>
</evidence>
<dbReference type="OrthoDB" id="2529262at2759"/>
<dbReference type="InterPro" id="IPR011333">
    <property type="entry name" value="SKP1/BTB/POZ_sf"/>
</dbReference>
<dbReference type="InterPro" id="IPR000210">
    <property type="entry name" value="BTB/POZ_dom"/>
</dbReference>
<proteinExistence type="predicted"/>
<name>A0A061B413_RHOTO</name>
<dbReference type="PROSITE" id="PS50097">
    <property type="entry name" value="BTB"/>
    <property type="match status" value="1"/>
</dbReference>
<dbReference type="EMBL" id="LK052941">
    <property type="protein sequence ID" value="CDR41763.1"/>
    <property type="molecule type" value="Genomic_DNA"/>
</dbReference>
<evidence type="ECO:0000256" key="1">
    <source>
        <dbReference type="SAM" id="MobiDB-lite"/>
    </source>
</evidence>
<reference evidence="3" key="1">
    <citation type="journal article" date="2014" name="Genome Announc.">
        <title>Draft genome sequence of Rhodosporidium toruloides CECT1137, an oleaginous yeast of biotechnological interest.</title>
        <authorList>
            <person name="Morin N."/>
            <person name="Calcas X."/>
            <person name="Devillers H."/>
            <person name="Durrens P."/>
            <person name="Sherman D.J."/>
            <person name="Nicaud J.-M."/>
            <person name="Neuveglise C."/>
        </authorList>
    </citation>
    <scope>NUCLEOTIDE SEQUENCE</scope>
    <source>
        <strain evidence="3">CECT1137</strain>
    </source>
</reference>
<protein>
    <submittedName>
        <fullName evidence="3">RHTO0S06e05798g1_1</fullName>
    </submittedName>
</protein>
<evidence type="ECO:0000259" key="2">
    <source>
        <dbReference type="PROSITE" id="PS50097"/>
    </source>
</evidence>
<dbReference type="AlphaFoldDB" id="A0A061B413"/>
<organism evidence="3">
    <name type="scientific">Rhodotorula toruloides</name>
    <name type="common">Yeast</name>
    <name type="synonym">Rhodosporidium toruloides</name>
    <dbReference type="NCBI Taxonomy" id="5286"/>
    <lineage>
        <taxon>Eukaryota</taxon>
        <taxon>Fungi</taxon>
        <taxon>Dikarya</taxon>
        <taxon>Basidiomycota</taxon>
        <taxon>Pucciniomycotina</taxon>
        <taxon>Microbotryomycetes</taxon>
        <taxon>Sporidiobolales</taxon>
        <taxon>Sporidiobolaceae</taxon>
        <taxon>Rhodotorula</taxon>
    </lineage>
</organism>
<dbReference type="Gene3D" id="3.30.710.10">
    <property type="entry name" value="Potassium Channel Kv1.1, Chain A"/>
    <property type="match status" value="1"/>
</dbReference>
<feature type="domain" description="BTB" evidence="2">
    <location>
        <begin position="202"/>
        <end position="325"/>
    </location>
</feature>